<keyword evidence="2" id="KW-0805">Transcription regulation</keyword>
<proteinExistence type="predicted"/>
<evidence type="ECO:0000256" key="2">
    <source>
        <dbReference type="ARBA" id="ARBA00023015"/>
    </source>
</evidence>
<dbReference type="Proteomes" id="UP001519331">
    <property type="component" value="Unassembled WGS sequence"/>
</dbReference>
<reference evidence="7 8" key="1">
    <citation type="submission" date="2021-03" db="EMBL/GenBank/DDBJ databases">
        <title>Sequencing the genomes of 1000 actinobacteria strains.</title>
        <authorList>
            <person name="Klenk H.-P."/>
        </authorList>
    </citation>
    <scope>NUCLEOTIDE SEQUENCE [LARGE SCALE GENOMIC DNA]</scope>
    <source>
        <strain evidence="7 8">DSM 12544</strain>
    </source>
</reference>
<dbReference type="PANTHER" id="PTHR30146:SF148">
    <property type="entry name" value="HTH-TYPE TRANSCRIPTIONAL REPRESSOR PURR-RELATED"/>
    <property type="match status" value="1"/>
</dbReference>
<dbReference type="InterPro" id="IPR000843">
    <property type="entry name" value="HTH_LacI"/>
</dbReference>
<dbReference type="CDD" id="cd06288">
    <property type="entry name" value="PBP1_sucrose_transcription_regulator"/>
    <property type="match status" value="1"/>
</dbReference>
<evidence type="ECO:0000256" key="5">
    <source>
        <dbReference type="SAM" id="MobiDB-lite"/>
    </source>
</evidence>
<keyword evidence="1" id="KW-0678">Repressor</keyword>
<evidence type="ECO:0000256" key="4">
    <source>
        <dbReference type="ARBA" id="ARBA00023163"/>
    </source>
</evidence>
<evidence type="ECO:0000313" key="8">
    <source>
        <dbReference type="Proteomes" id="UP001519331"/>
    </source>
</evidence>
<dbReference type="Gene3D" id="3.40.50.2300">
    <property type="match status" value="2"/>
</dbReference>
<dbReference type="Pfam" id="PF00356">
    <property type="entry name" value="LacI"/>
    <property type="match status" value="1"/>
</dbReference>
<evidence type="ECO:0000256" key="1">
    <source>
        <dbReference type="ARBA" id="ARBA00022491"/>
    </source>
</evidence>
<evidence type="ECO:0000313" key="7">
    <source>
        <dbReference type="EMBL" id="MBP2319077.1"/>
    </source>
</evidence>
<gene>
    <name evidence="7" type="ORF">JOF45_002096</name>
</gene>
<dbReference type="PROSITE" id="PS50932">
    <property type="entry name" value="HTH_LACI_2"/>
    <property type="match status" value="1"/>
</dbReference>
<feature type="domain" description="HTH lacI-type" evidence="6">
    <location>
        <begin position="14"/>
        <end position="70"/>
    </location>
</feature>
<dbReference type="InterPro" id="IPR010982">
    <property type="entry name" value="Lambda_DNA-bd_dom_sf"/>
</dbReference>
<comment type="caution">
    <text evidence="7">The sequence shown here is derived from an EMBL/GenBank/DDBJ whole genome shotgun (WGS) entry which is preliminary data.</text>
</comment>
<dbReference type="SUPFAM" id="SSF47413">
    <property type="entry name" value="lambda repressor-like DNA-binding domains"/>
    <property type="match status" value="1"/>
</dbReference>
<dbReference type="SMART" id="SM00354">
    <property type="entry name" value="HTH_LACI"/>
    <property type="match status" value="1"/>
</dbReference>
<evidence type="ECO:0000256" key="3">
    <source>
        <dbReference type="ARBA" id="ARBA00023125"/>
    </source>
</evidence>
<accession>A0ABS4T3P4</accession>
<name>A0ABS4T3P4_9MICC</name>
<keyword evidence="4" id="KW-0804">Transcription</keyword>
<organism evidence="7 8">
    <name type="scientific">Nesterenkonia lacusekhoensis</name>
    <dbReference type="NCBI Taxonomy" id="150832"/>
    <lineage>
        <taxon>Bacteria</taxon>
        <taxon>Bacillati</taxon>
        <taxon>Actinomycetota</taxon>
        <taxon>Actinomycetes</taxon>
        <taxon>Micrococcales</taxon>
        <taxon>Micrococcaceae</taxon>
        <taxon>Nesterenkonia</taxon>
    </lineage>
</organism>
<dbReference type="EMBL" id="JAGINX010000001">
    <property type="protein sequence ID" value="MBP2319077.1"/>
    <property type="molecule type" value="Genomic_DNA"/>
</dbReference>
<dbReference type="InterPro" id="IPR028082">
    <property type="entry name" value="Peripla_BP_I"/>
</dbReference>
<dbReference type="Gene3D" id="1.10.260.40">
    <property type="entry name" value="lambda repressor-like DNA-binding domains"/>
    <property type="match status" value="1"/>
</dbReference>
<dbReference type="Pfam" id="PF13377">
    <property type="entry name" value="Peripla_BP_3"/>
    <property type="match status" value="1"/>
</dbReference>
<dbReference type="PANTHER" id="PTHR30146">
    <property type="entry name" value="LACI-RELATED TRANSCRIPTIONAL REPRESSOR"/>
    <property type="match status" value="1"/>
</dbReference>
<dbReference type="InterPro" id="IPR046335">
    <property type="entry name" value="LacI/GalR-like_sensor"/>
</dbReference>
<protein>
    <submittedName>
        <fullName evidence="7">LacI family transcriptional regulator</fullName>
    </submittedName>
</protein>
<feature type="region of interest" description="Disordered" evidence="5">
    <location>
        <begin position="1"/>
        <end position="20"/>
    </location>
</feature>
<dbReference type="RefSeq" id="WP_342591469.1">
    <property type="nucleotide sequence ID" value="NZ_JAGINX010000001.1"/>
</dbReference>
<sequence>MGSSSSSGPPRRRVSALDVAGRAGVSRSAVSMVLNGRADGNVSPAAQERIRRVAAELRYMPQGLGQSLRSRTTRTVGIITDEIVTSPFAGGLISGVGEVARRQGFMTVVNDTEGDRERLHEACELFFARSVDALVLATGGLVQMEPPESVSAFPTVLANCFDPAGQLPSVIPDEVGGSVQAVEHLVGLGHRDIVLLSGGEESPAVPLRREGFLQAARERGVAATVLVCGWEIHDGYRAAADLFDSGEQPSAVIASNDRTAVGVLLAAAHRGLRVPEDISVVGVDDQPHVASTVVPALTTVALPHREIGLRAMEILLELVAGGAAPASVERLPSTLIERASSGPAATR</sequence>
<keyword evidence="8" id="KW-1185">Reference proteome</keyword>
<evidence type="ECO:0000259" key="6">
    <source>
        <dbReference type="PROSITE" id="PS50932"/>
    </source>
</evidence>
<dbReference type="SUPFAM" id="SSF53822">
    <property type="entry name" value="Periplasmic binding protein-like I"/>
    <property type="match status" value="1"/>
</dbReference>
<keyword evidence="3" id="KW-0238">DNA-binding</keyword>
<dbReference type="CDD" id="cd01392">
    <property type="entry name" value="HTH_LacI"/>
    <property type="match status" value="1"/>
</dbReference>